<gene>
    <name evidence="2" type="ORF">Vafri_16521</name>
</gene>
<dbReference type="InterPro" id="IPR008011">
    <property type="entry name" value="Complex1_LYR_dom"/>
</dbReference>
<protein>
    <recommendedName>
        <fullName evidence="1">Complex 1 LYR protein domain-containing protein</fullName>
    </recommendedName>
</protein>
<sequence>MSSSTTSLVSIYRQILKAAKYFPSRKRDNIIKEIKAEFHANKSAGGSRLYNSMTQDIISKPQTLIHTQGLADPDRIAQCRALAERGLSDLQAYVPASRNTLDGDIQITLKGATTSF</sequence>
<evidence type="ECO:0000259" key="1">
    <source>
        <dbReference type="Pfam" id="PF05347"/>
    </source>
</evidence>
<feature type="domain" description="Complex 1 LYR protein" evidence="1">
    <location>
        <begin position="10"/>
        <end position="43"/>
    </location>
</feature>
<comment type="caution">
    <text evidence="2">The sequence shown here is derived from an EMBL/GenBank/DDBJ whole genome shotgun (WGS) entry which is preliminary data.</text>
</comment>
<reference evidence="2" key="1">
    <citation type="journal article" date="2021" name="Proc. Natl. Acad. Sci. U.S.A.">
        <title>Three genomes in the algal genus Volvox reveal the fate of a haploid sex-determining region after a transition to homothallism.</title>
        <authorList>
            <person name="Yamamoto K."/>
            <person name="Hamaji T."/>
            <person name="Kawai-Toyooka H."/>
            <person name="Matsuzaki R."/>
            <person name="Takahashi F."/>
            <person name="Nishimura Y."/>
            <person name="Kawachi M."/>
            <person name="Noguchi H."/>
            <person name="Minakuchi Y."/>
            <person name="Umen J.G."/>
            <person name="Toyoda A."/>
            <person name="Nozaki H."/>
        </authorList>
    </citation>
    <scope>NUCLEOTIDE SEQUENCE</scope>
    <source>
        <strain evidence="2">NIES-3780</strain>
    </source>
</reference>
<dbReference type="Pfam" id="PF05347">
    <property type="entry name" value="Complex1_LYR"/>
    <property type="match status" value="1"/>
</dbReference>
<evidence type="ECO:0000313" key="2">
    <source>
        <dbReference type="EMBL" id="GIL62319.1"/>
    </source>
</evidence>
<dbReference type="EMBL" id="BNCO01000050">
    <property type="protein sequence ID" value="GIL62319.1"/>
    <property type="molecule type" value="Genomic_DNA"/>
</dbReference>
<dbReference type="Proteomes" id="UP000747399">
    <property type="component" value="Unassembled WGS sequence"/>
</dbReference>
<dbReference type="CDD" id="cd20251">
    <property type="entry name" value="Complex1_LYR_SF"/>
    <property type="match status" value="1"/>
</dbReference>
<dbReference type="AlphaFoldDB" id="A0A8J4BJA4"/>
<accession>A0A8J4BJA4</accession>
<keyword evidence="3" id="KW-1185">Reference proteome</keyword>
<evidence type="ECO:0000313" key="3">
    <source>
        <dbReference type="Proteomes" id="UP000747399"/>
    </source>
</evidence>
<organism evidence="2 3">
    <name type="scientific">Volvox africanus</name>
    <dbReference type="NCBI Taxonomy" id="51714"/>
    <lineage>
        <taxon>Eukaryota</taxon>
        <taxon>Viridiplantae</taxon>
        <taxon>Chlorophyta</taxon>
        <taxon>core chlorophytes</taxon>
        <taxon>Chlorophyceae</taxon>
        <taxon>CS clade</taxon>
        <taxon>Chlamydomonadales</taxon>
        <taxon>Volvocaceae</taxon>
        <taxon>Volvox</taxon>
    </lineage>
</organism>
<name>A0A8J4BJA4_9CHLO</name>
<proteinExistence type="predicted"/>